<reference evidence="1" key="1">
    <citation type="submission" date="2009-10" db="EMBL/GenBank/DDBJ databases">
        <title>Diversity of trophic interactions inside an arsenic-rich microbial ecosystem.</title>
        <authorList>
            <person name="Bertin P.N."/>
            <person name="Heinrich-Salmeron A."/>
            <person name="Pelletier E."/>
            <person name="Goulhen-Chollet F."/>
            <person name="Arsene-Ploetze F."/>
            <person name="Gallien S."/>
            <person name="Calteau A."/>
            <person name="Vallenet D."/>
            <person name="Casiot C."/>
            <person name="Chane-Woon-Ming B."/>
            <person name="Giloteaux L."/>
            <person name="Barakat M."/>
            <person name="Bonnefoy V."/>
            <person name="Bruneel O."/>
            <person name="Chandler M."/>
            <person name="Cleiss J."/>
            <person name="Duran R."/>
            <person name="Elbaz-Poulichet F."/>
            <person name="Fonknechten N."/>
            <person name="Lauga B."/>
            <person name="Mornico D."/>
            <person name="Ortet P."/>
            <person name="Schaeffer C."/>
            <person name="Siguier P."/>
            <person name="Alexander Thil Smith A."/>
            <person name="Van Dorsselaer A."/>
            <person name="Weissenbach J."/>
            <person name="Medigue C."/>
            <person name="Le Paslier D."/>
        </authorList>
    </citation>
    <scope>NUCLEOTIDE SEQUENCE</scope>
</reference>
<organism evidence="1">
    <name type="scientific">mine drainage metagenome</name>
    <dbReference type="NCBI Taxonomy" id="410659"/>
    <lineage>
        <taxon>unclassified sequences</taxon>
        <taxon>metagenomes</taxon>
        <taxon>ecological metagenomes</taxon>
    </lineage>
</organism>
<sequence>MAVFGSREHFLPQHQAAKGVTVCPDAVPGQLTGNPLRQSQNENCWMRWRSRCARQPTPPPLENGG</sequence>
<evidence type="ECO:0000313" key="1">
    <source>
        <dbReference type="EMBL" id="CBH99884.1"/>
    </source>
</evidence>
<comment type="caution">
    <text evidence="1">The sequence shown here is derived from an EMBL/GenBank/DDBJ whole genome shotgun (WGS) entry which is preliminary data.</text>
</comment>
<dbReference type="AlphaFoldDB" id="E6PY75"/>
<name>E6PY75_9ZZZZ</name>
<protein>
    <submittedName>
        <fullName evidence="1">Uncharacterized protein</fullName>
    </submittedName>
</protein>
<accession>E6PY75</accession>
<gene>
    <name evidence="1" type="ORF">CARN3_0848</name>
</gene>
<proteinExistence type="predicted"/>
<dbReference type="EMBL" id="CABN01000064">
    <property type="protein sequence ID" value="CBH99884.1"/>
    <property type="molecule type" value="Genomic_DNA"/>
</dbReference>